<protein>
    <submittedName>
        <fullName evidence="3">Uncharacterized protein</fullName>
    </submittedName>
</protein>
<proteinExistence type="predicted"/>
<keyword evidence="4" id="KW-1185">Reference proteome</keyword>
<evidence type="ECO:0000313" key="3">
    <source>
        <dbReference type="EMBL" id="VTJ73007.1"/>
    </source>
</evidence>
<dbReference type="GO" id="GO:0005737">
    <property type="term" value="C:cytoplasm"/>
    <property type="evidence" value="ECO:0007669"/>
    <property type="project" value="TreeGrafter"/>
</dbReference>
<dbReference type="InterPro" id="IPR050694">
    <property type="entry name" value="LRRC14/PRAME"/>
</dbReference>
<dbReference type="Proteomes" id="UP000335636">
    <property type="component" value="Unassembled WGS sequence"/>
</dbReference>
<reference evidence="3" key="1">
    <citation type="submission" date="2019-04" db="EMBL/GenBank/DDBJ databases">
        <authorList>
            <person name="Alioto T."/>
            <person name="Alioto T."/>
        </authorList>
    </citation>
    <scope>NUCLEOTIDE SEQUENCE [LARGE SCALE GENOMIC DNA]</scope>
</reference>
<name>A0A5E4BTS4_MARMO</name>
<dbReference type="AlphaFoldDB" id="A0A5E4BTS4"/>
<evidence type="ECO:0000256" key="2">
    <source>
        <dbReference type="ARBA" id="ARBA00022737"/>
    </source>
</evidence>
<keyword evidence="1" id="KW-0433">Leucine-rich repeat</keyword>
<organism evidence="3 4">
    <name type="scientific">Marmota monax</name>
    <name type="common">Woodchuck</name>
    <dbReference type="NCBI Taxonomy" id="9995"/>
    <lineage>
        <taxon>Eukaryota</taxon>
        <taxon>Metazoa</taxon>
        <taxon>Chordata</taxon>
        <taxon>Craniata</taxon>
        <taxon>Vertebrata</taxon>
        <taxon>Euteleostomi</taxon>
        <taxon>Mammalia</taxon>
        <taxon>Eutheria</taxon>
        <taxon>Euarchontoglires</taxon>
        <taxon>Glires</taxon>
        <taxon>Rodentia</taxon>
        <taxon>Sciuromorpha</taxon>
        <taxon>Sciuridae</taxon>
        <taxon>Xerinae</taxon>
        <taxon>Marmotini</taxon>
        <taxon>Marmota</taxon>
    </lineage>
</organism>
<sequence>MAAKQLLNVVIDLCLTEGSLDECLTNFVLWVTQKRDMVHLCCKRMKIFGKPTSHTRKVLRLLQLDSVQKVEVHCTWTPSTLAAYAPFLGQMRNLRKLQVSQVHVPAYTSPEDQEWLLAQLTLQFLRMDCLQKFCVDAVLLLEGHLEQVLR</sequence>
<keyword evidence="2" id="KW-0677">Repeat</keyword>
<dbReference type="PANTHER" id="PTHR14224">
    <property type="entry name" value="SIMILAR TO PREFERENTIALLY EXPRESSED ANTIGEN IN MELANOMA-LIKE 3"/>
    <property type="match status" value="1"/>
</dbReference>
<dbReference type="EMBL" id="CABDUW010000657">
    <property type="protein sequence ID" value="VTJ73007.1"/>
    <property type="molecule type" value="Genomic_DNA"/>
</dbReference>
<comment type="caution">
    <text evidence="3">The sequence shown here is derived from an EMBL/GenBank/DDBJ whole genome shotgun (WGS) entry which is preliminary data.</text>
</comment>
<evidence type="ECO:0000313" key="4">
    <source>
        <dbReference type="Proteomes" id="UP000335636"/>
    </source>
</evidence>
<gene>
    <name evidence="3" type="ORF">MONAX_5E019990</name>
</gene>
<accession>A0A5E4BTS4</accession>
<dbReference type="PANTHER" id="PTHR14224:SF19">
    <property type="entry name" value="PRAME FAMILY MEMBER 11-RELATED"/>
    <property type="match status" value="1"/>
</dbReference>
<evidence type="ECO:0000256" key="1">
    <source>
        <dbReference type="ARBA" id="ARBA00022614"/>
    </source>
</evidence>